<feature type="transmembrane region" description="Helical" evidence="8">
    <location>
        <begin position="6"/>
        <end position="27"/>
    </location>
</feature>
<dbReference type="PANTHER" id="PTHR24305:SF157">
    <property type="entry name" value="N-ACETYLTRYPTOPHAN 6-HYDROXYLASE IVOC-RELATED"/>
    <property type="match status" value="1"/>
</dbReference>
<name>A0A1Z5SXU3_HORWE</name>
<keyword evidence="6" id="KW-0503">Monooxygenase</keyword>
<evidence type="ECO:0000256" key="5">
    <source>
        <dbReference type="ARBA" id="ARBA00023004"/>
    </source>
</evidence>
<dbReference type="InterPro" id="IPR002401">
    <property type="entry name" value="Cyt_P450_E_grp-I"/>
</dbReference>
<dbReference type="PRINTS" id="PR00463">
    <property type="entry name" value="EP450I"/>
</dbReference>
<keyword evidence="7" id="KW-0349">Heme</keyword>
<feature type="binding site" description="axial binding residue" evidence="7">
    <location>
        <position position="454"/>
    </location>
    <ligand>
        <name>heme</name>
        <dbReference type="ChEBI" id="CHEBI:30413"/>
    </ligand>
    <ligandPart>
        <name>Fe</name>
        <dbReference type="ChEBI" id="CHEBI:18248"/>
    </ligandPart>
</feature>
<dbReference type="GO" id="GO:0016705">
    <property type="term" value="F:oxidoreductase activity, acting on paired donors, with incorporation or reduction of molecular oxygen"/>
    <property type="evidence" value="ECO:0007669"/>
    <property type="project" value="InterPro"/>
</dbReference>
<evidence type="ECO:0000256" key="4">
    <source>
        <dbReference type="ARBA" id="ARBA00023002"/>
    </source>
</evidence>
<dbReference type="OrthoDB" id="3945418at2759"/>
<proteinExistence type="inferred from homology"/>
<keyword evidence="8" id="KW-0812">Transmembrane</keyword>
<gene>
    <name evidence="9" type="ORF">BTJ68_11918</name>
</gene>
<dbReference type="SUPFAM" id="SSF48264">
    <property type="entry name" value="Cytochrome P450"/>
    <property type="match status" value="1"/>
</dbReference>
<dbReference type="InParanoid" id="A0A1Z5SXU3"/>
<evidence type="ECO:0000256" key="3">
    <source>
        <dbReference type="ARBA" id="ARBA00022723"/>
    </source>
</evidence>
<dbReference type="GO" id="GO:0005506">
    <property type="term" value="F:iron ion binding"/>
    <property type="evidence" value="ECO:0007669"/>
    <property type="project" value="InterPro"/>
</dbReference>
<evidence type="ECO:0000256" key="7">
    <source>
        <dbReference type="PIRSR" id="PIRSR602401-1"/>
    </source>
</evidence>
<keyword evidence="8" id="KW-0472">Membrane</keyword>
<evidence type="ECO:0000256" key="2">
    <source>
        <dbReference type="ARBA" id="ARBA00010617"/>
    </source>
</evidence>
<keyword evidence="4" id="KW-0560">Oxidoreductase</keyword>
<dbReference type="CDD" id="cd11062">
    <property type="entry name" value="CYP58-like"/>
    <property type="match status" value="1"/>
</dbReference>
<organism evidence="9 10">
    <name type="scientific">Hortaea werneckii EXF-2000</name>
    <dbReference type="NCBI Taxonomy" id="1157616"/>
    <lineage>
        <taxon>Eukaryota</taxon>
        <taxon>Fungi</taxon>
        <taxon>Dikarya</taxon>
        <taxon>Ascomycota</taxon>
        <taxon>Pezizomycotina</taxon>
        <taxon>Dothideomycetes</taxon>
        <taxon>Dothideomycetidae</taxon>
        <taxon>Mycosphaerellales</taxon>
        <taxon>Teratosphaeriaceae</taxon>
        <taxon>Hortaea</taxon>
    </lineage>
</organism>
<evidence type="ECO:0008006" key="11">
    <source>
        <dbReference type="Google" id="ProtNLM"/>
    </source>
</evidence>
<dbReference type="GO" id="GO:0020037">
    <property type="term" value="F:heme binding"/>
    <property type="evidence" value="ECO:0007669"/>
    <property type="project" value="InterPro"/>
</dbReference>
<evidence type="ECO:0000313" key="9">
    <source>
        <dbReference type="EMBL" id="OTA25749.1"/>
    </source>
</evidence>
<dbReference type="AlphaFoldDB" id="A0A1Z5SXU3"/>
<evidence type="ECO:0000313" key="10">
    <source>
        <dbReference type="Proteomes" id="UP000194280"/>
    </source>
</evidence>
<dbReference type="VEuPathDB" id="FungiDB:BTJ68_11918"/>
<reference evidence="9 10" key="1">
    <citation type="submission" date="2017-01" db="EMBL/GenBank/DDBJ databases">
        <title>The recent genome duplication of the halophilic yeast Hortaea werneckii: insights from long-read sequencing.</title>
        <authorList>
            <person name="Sinha S."/>
            <person name="Flibotte S."/>
            <person name="Neira M."/>
            <person name="Lenassi M."/>
            <person name="Gostincar C."/>
            <person name="Stajich J.E."/>
            <person name="Nislow C.E."/>
        </authorList>
    </citation>
    <scope>NUCLEOTIDE SEQUENCE [LARGE SCALE GENOMIC DNA]</scope>
    <source>
        <strain evidence="9 10">EXF-2000</strain>
    </source>
</reference>
<evidence type="ECO:0000256" key="1">
    <source>
        <dbReference type="ARBA" id="ARBA00001971"/>
    </source>
</evidence>
<accession>A0A1Z5SXU3</accession>
<evidence type="ECO:0000256" key="6">
    <source>
        <dbReference type="ARBA" id="ARBA00023033"/>
    </source>
</evidence>
<keyword evidence="5 7" id="KW-0408">Iron</keyword>
<keyword evidence="10" id="KW-1185">Reference proteome</keyword>
<keyword evidence="3 7" id="KW-0479">Metal-binding</keyword>
<dbReference type="Pfam" id="PF00067">
    <property type="entry name" value="p450"/>
    <property type="match status" value="1"/>
</dbReference>
<dbReference type="InterPro" id="IPR001128">
    <property type="entry name" value="Cyt_P450"/>
</dbReference>
<comment type="similarity">
    <text evidence="2">Belongs to the cytochrome P450 family.</text>
</comment>
<protein>
    <recommendedName>
        <fullName evidence="11">Trichodiene oxygenase</fullName>
    </recommendedName>
</protein>
<dbReference type="STRING" id="1157616.A0A1Z5SXU3"/>
<comment type="cofactor">
    <cofactor evidence="1 7">
        <name>heme</name>
        <dbReference type="ChEBI" id="CHEBI:30413"/>
    </cofactor>
</comment>
<sequence length="514" mass="58224">MSPYYHFMALLELNTATLLIYLLALAVHRLYLRPLAKAQIPGPKLGALTKFYEAYYEIVKRGRLAFKLDDLHGRYGPIIRITPDEVHIKDSSFRDELFVKQPKASRYSSTASRFGNDDSMFSVADAGYHRMLRAPLNPLAIIDQQSLVQEKCNTMLEGMTRLKYIGTVFKVTDAFAAFAGDVISQYSFGFSYGQVNNYETGWPQNFHDAYLSLGAFGHVAVQNPWVNNLLKAIPERLVLRMDPSLGQMLQLQKDFIATIDDIKESAKSPEQKSPLRTMFHALLDSELPEYTKTTTRLEHEAQTVIGGGIVTTAWALTQSVFYILNDPAVYKRLTDELHQAIPDANSSDAFAYEKLERLPYLTGCVKEGIRFSYGISGRLPRVLHEPTQYREYTIPAGTAIAMSIRDVNFDEAIYDEPRNFKPERWTAVDRPATAADGSSLESHFVTFGKRARMCLGINLAYMELYIVLAQVFRRLVLELHRTDESDVELAHDFFLPSPKVDSKGVRVRVVEIQS</sequence>
<dbReference type="Proteomes" id="UP000194280">
    <property type="component" value="Unassembled WGS sequence"/>
</dbReference>
<evidence type="ECO:0000256" key="8">
    <source>
        <dbReference type="SAM" id="Phobius"/>
    </source>
</evidence>
<dbReference type="InterPro" id="IPR036396">
    <property type="entry name" value="Cyt_P450_sf"/>
</dbReference>
<dbReference type="GO" id="GO:0004497">
    <property type="term" value="F:monooxygenase activity"/>
    <property type="evidence" value="ECO:0007669"/>
    <property type="project" value="UniProtKB-KW"/>
</dbReference>
<dbReference type="EMBL" id="MUNK01000197">
    <property type="protein sequence ID" value="OTA25749.1"/>
    <property type="molecule type" value="Genomic_DNA"/>
</dbReference>
<comment type="caution">
    <text evidence="9">The sequence shown here is derived from an EMBL/GenBank/DDBJ whole genome shotgun (WGS) entry which is preliminary data.</text>
</comment>
<keyword evidence="8" id="KW-1133">Transmembrane helix</keyword>
<dbReference type="Gene3D" id="1.10.630.10">
    <property type="entry name" value="Cytochrome P450"/>
    <property type="match status" value="1"/>
</dbReference>
<dbReference type="PANTHER" id="PTHR24305">
    <property type="entry name" value="CYTOCHROME P450"/>
    <property type="match status" value="1"/>
</dbReference>
<dbReference type="InterPro" id="IPR050121">
    <property type="entry name" value="Cytochrome_P450_monoxygenase"/>
</dbReference>